<dbReference type="Proteomes" id="UP000322899">
    <property type="component" value="Unassembled WGS sequence"/>
</dbReference>
<dbReference type="Gene3D" id="2.120.10.80">
    <property type="entry name" value="Kelch-type beta propeller"/>
    <property type="match status" value="2"/>
</dbReference>
<evidence type="ECO:0000256" key="6">
    <source>
        <dbReference type="SAM" id="Phobius"/>
    </source>
</evidence>
<dbReference type="EMBL" id="VLTM01000144">
    <property type="protein sequence ID" value="KAA0148661.1"/>
    <property type="molecule type" value="Genomic_DNA"/>
</dbReference>
<feature type="region of interest" description="Disordered" evidence="5">
    <location>
        <begin position="192"/>
        <end position="212"/>
    </location>
</feature>
<keyword evidence="7" id="KW-0732">Signal</keyword>
<dbReference type="InterPro" id="IPR015915">
    <property type="entry name" value="Kelch-typ_b-propeller"/>
</dbReference>
<evidence type="ECO:0000313" key="11">
    <source>
        <dbReference type="Proteomes" id="UP000322899"/>
    </source>
</evidence>
<feature type="chain" id="PRO_5033473054" description="RING-type domain-containing protein" evidence="7">
    <location>
        <begin position="22"/>
        <end position="574"/>
    </location>
</feature>
<comment type="caution">
    <text evidence="10">The sequence shown here is derived from an EMBL/GenBank/DDBJ whole genome shotgun (WGS) entry which is preliminary data.</text>
</comment>
<proteinExistence type="predicted"/>
<organism evidence="10 11">
    <name type="scientific">Cafeteria roenbergensis</name>
    <name type="common">Marine flagellate</name>
    <dbReference type="NCBI Taxonomy" id="33653"/>
    <lineage>
        <taxon>Eukaryota</taxon>
        <taxon>Sar</taxon>
        <taxon>Stramenopiles</taxon>
        <taxon>Bigyra</taxon>
        <taxon>Opalozoa</taxon>
        <taxon>Bicosoecida</taxon>
        <taxon>Cafeteriaceae</taxon>
        <taxon>Cafeteria</taxon>
    </lineage>
</organism>
<dbReference type="SMART" id="SM00184">
    <property type="entry name" value="RING"/>
    <property type="match status" value="1"/>
</dbReference>
<evidence type="ECO:0000256" key="4">
    <source>
        <dbReference type="PROSITE-ProRule" id="PRU00175"/>
    </source>
</evidence>
<evidence type="ECO:0000259" key="8">
    <source>
        <dbReference type="PROSITE" id="PS50089"/>
    </source>
</evidence>
<protein>
    <recommendedName>
        <fullName evidence="8">RING-type domain-containing protein</fullName>
    </recommendedName>
</protein>
<feature type="transmembrane region" description="Helical" evidence="6">
    <location>
        <begin position="426"/>
        <end position="445"/>
    </location>
</feature>
<keyword evidence="2 4" id="KW-0863">Zinc-finger</keyword>
<dbReference type="PANTHER" id="PTHR14155:SF620">
    <property type="entry name" value="OS10G0574400 PROTEIN"/>
    <property type="match status" value="1"/>
</dbReference>
<evidence type="ECO:0000256" key="5">
    <source>
        <dbReference type="SAM" id="MobiDB-lite"/>
    </source>
</evidence>
<dbReference type="PANTHER" id="PTHR14155">
    <property type="entry name" value="RING FINGER DOMAIN-CONTAINING"/>
    <property type="match status" value="1"/>
</dbReference>
<name>A0A5A8E757_CAFRO</name>
<keyword evidence="1" id="KW-0479">Metal-binding</keyword>
<evidence type="ECO:0000256" key="3">
    <source>
        <dbReference type="ARBA" id="ARBA00022833"/>
    </source>
</evidence>
<dbReference type="InterPro" id="IPR013083">
    <property type="entry name" value="Znf_RING/FYVE/PHD"/>
</dbReference>
<dbReference type="PROSITE" id="PS50089">
    <property type="entry name" value="ZF_RING_2"/>
    <property type="match status" value="1"/>
</dbReference>
<feature type="signal peptide" evidence="7">
    <location>
        <begin position="1"/>
        <end position="21"/>
    </location>
</feature>
<dbReference type="CDD" id="cd16454">
    <property type="entry name" value="RING-H2_PA-TM-RING"/>
    <property type="match status" value="1"/>
</dbReference>
<dbReference type="InterPro" id="IPR053238">
    <property type="entry name" value="RING-H2_zinc_finger"/>
</dbReference>
<feature type="domain" description="RING-type" evidence="8">
    <location>
        <begin position="519"/>
        <end position="560"/>
    </location>
</feature>
<evidence type="ECO:0000256" key="7">
    <source>
        <dbReference type="SAM" id="SignalP"/>
    </source>
</evidence>
<keyword evidence="6" id="KW-0472">Membrane</keyword>
<dbReference type="Gene3D" id="3.30.40.10">
    <property type="entry name" value="Zinc/RING finger domain, C3HC4 (zinc finger)"/>
    <property type="match status" value="1"/>
</dbReference>
<dbReference type="GO" id="GO:0008270">
    <property type="term" value="F:zinc ion binding"/>
    <property type="evidence" value="ECO:0007669"/>
    <property type="project" value="UniProtKB-KW"/>
</dbReference>
<keyword evidence="6" id="KW-1133">Transmembrane helix</keyword>
<dbReference type="SUPFAM" id="SSF57850">
    <property type="entry name" value="RING/U-box"/>
    <property type="match status" value="1"/>
</dbReference>
<sequence>MHTRAVAAACAAIVLVAQARASAEGAPAPQVWQRWPGIAADAPQPRQSHVAVSTGDGAALIQGGYSVSSIGVPLFLSDVWQWKISDGEGAAWTKVFAASDAAPGTTSPRPCAAHGGGLHASTGALVIFGGIVPESSPSAHESFNEVWAFSPPAGGNGSAGTWCQLFGFDSLVGSPVMAPACTARFAPNGTYNSSYGNRRPDGTALPAPPGGEDASTTVVGDWLISFAGVETRAGDTAVSDQLWLFDLSTGRWHLQASSGAVQAGAAPRARYAAASTPFLLKAPVAVGGYHWRRAYHTIVWSPEAATLASFGGYARVAQGSAGGTVGLVYSDLLLLTLPQAPEDGAPVWRRAPLPQTAVPSVRFSHASSAVAPAGGGVLIHGGRFQSLYSDAWVVSVLASLAGAEQVTEADFGGAEPNDSGFLTIQVLIGVLAATAVLLCMFTWCIRRSGMRVGAAAIQQREIQGIAEGGGGPEPSRPTGLLPSDLERLAVLTWPLASPAAAASGAGEPAKVSASTQSQCPICLEEFNRGDKVRMLPCHHIAHPDCLDPWLRRNVTCPLCKGDVLAKLRNPAASP</sequence>
<dbReference type="Pfam" id="PF13639">
    <property type="entry name" value="zf-RING_2"/>
    <property type="match status" value="1"/>
</dbReference>
<evidence type="ECO:0000313" key="12">
    <source>
        <dbReference type="Proteomes" id="UP000325113"/>
    </source>
</evidence>
<dbReference type="Proteomes" id="UP000325113">
    <property type="component" value="Unassembled WGS sequence"/>
</dbReference>
<keyword evidence="3" id="KW-0862">Zinc</keyword>
<gene>
    <name evidence="10" type="ORF">FNF27_04957</name>
    <name evidence="9" type="ORF">FNF31_07339</name>
</gene>
<dbReference type="OrthoDB" id="272091at2759"/>
<keyword evidence="6" id="KW-0812">Transmembrane</keyword>
<evidence type="ECO:0000313" key="9">
    <source>
        <dbReference type="EMBL" id="KAA0148661.1"/>
    </source>
</evidence>
<reference evidence="11 12" key="1">
    <citation type="submission" date="2019-07" db="EMBL/GenBank/DDBJ databases">
        <title>Genomes of Cafeteria roenbergensis.</title>
        <authorList>
            <person name="Fischer M.G."/>
            <person name="Hackl T."/>
            <person name="Roman M."/>
        </authorList>
    </citation>
    <scope>NUCLEOTIDE SEQUENCE [LARGE SCALE GENOMIC DNA]</scope>
    <source>
        <strain evidence="9 12">Cflag</strain>
        <strain evidence="10 11">E4-10P</strain>
    </source>
</reference>
<dbReference type="EMBL" id="VLTO01000031">
    <property type="protein sequence ID" value="KAA0173623.1"/>
    <property type="molecule type" value="Genomic_DNA"/>
</dbReference>
<dbReference type="AlphaFoldDB" id="A0A5A8E757"/>
<dbReference type="InterPro" id="IPR001841">
    <property type="entry name" value="Znf_RING"/>
</dbReference>
<evidence type="ECO:0000256" key="1">
    <source>
        <dbReference type="ARBA" id="ARBA00022723"/>
    </source>
</evidence>
<evidence type="ECO:0000256" key="2">
    <source>
        <dbReference type="ARBA" id="ARBA00022771"/>
    </source>
</evidence>
<evidence type="ECO:0000313" key="10">
    <source>
        <dbReference type="EMBL" id="KAA0173623.1"/>
    </source>
</evidence>
<dbReference type="SUPFAM" id="SSF117281">
    <property type="entry name" value="Kelch motif"/>
    <property type="match status" value="1"/>
</dbReference>
<accession>A0A5A8E757</accession>